<feature type="binding site" evidence="2">
    <location>
        <position position="240"/>
    </location>
    <ligand>
        <name>a divalent metal cation</name>
        <dbReference type="ChEBI" id="CHEBI:60240"/>
        <label>1</label>
    </ligand>
</feature>
<dbReference type="InterPro" id="IPR036069">
    <property type="entry name" value="DUF34/NIF3_sf"/>
</dbReference>
<organism evidence="3 4">
    <name type="scientific">Athelia psychrophila</name>
    <dbReference type="NCBI Taxonomy" id="1759441"/>
    <lineage>
        <taxon>Eukaryota</taxon>
        <taxon>Fungi</taxon>
        <taxon>Dikarya</taxon>
        <taxon>Basidiomycota</taxon>
        <taxon>Agaricomycotina</taxon>
        <taxon>Agaricomycetes</taxon>
        <taxon>Agaricomycetidae</taxon>
        <taxon>Atheliales</taxon>
        <taxon>Atheliaceae</taxon>
        <taxon>Athelia</taxon>
    </lineage>
</organism>
<dbReference type="OrthoDB" id="3345469at2759"/>
<keyword evidence="4" id="KW-1185">Reference proteome</keyword>
<dbReference type="PANTHER" id="PTHR13799">
    <property type="entry name" value="NGG1 INTERACTING FACTOR 3"/>
    <property type="match status" value="1"/>
</dbReference>
<gene>
    <name evidence="3" type="ORF">FIBSPDRAFT_785069</name>
</gene>
<dbReference type="SUPFAM" id="SSF102705">
    <property type="entry name" value="NIF3 (NGG1p interacting factor 3)-like"/>
    <property type="match status" value="1"/>
</dbReference>
<sequence length="293" mass="31146">MAALKAVTKCMERIAPLRLAEKWDNVGILLESPVQRPNANRVLLTIDLTTAVQKEALSTSTSVIIAYHPAIFKPLSSVTLSNPLQASLLQCAANGISVYSPHTSCDAVLGGVNDWLAEGVTAGSGPSVVEILGEKKLDPTGKLEGGEGRVVKLEKPIPMRELEARIKQHLGLSQIQVGYPMTSASEMEVQTVAICAGSGGSMLLGHDADVYFTGEMAHHEILAAVAAGKVVVLCGHTNTERGYLPVLASQLREELRRLQGTDAFAAFADADKQTVAALEVHVSSADHHPLRFV</sequence>
<name>A0A166MNC2_9AGAM</name>
<dbReference type="NCBIfam" id="TIGR00486">
    <property type="entry name" value="YbgI_SA1388"/>
    <property type="match status" value="1"/>
</dbReference>
<feature type="binding site" evidence="2">
    <location>
        <position position="106"/>
    </location>
    <ligand>
        <name>a divalent metal cation</name>
        <dbReference type="ChEBI" id="CHEBI:60240"/>
        <label>1</label>
    </ligand>
</feature>
<dbReference type="AlphaFoldDB" id="A0A166MNC2"/>
<dbReference type="GO" id="GO:0046872">
    <property type="term" value="F:metal ion binding"/>
    <property type="evidence" value="ECO:0007669"/>
    <property type="project" value="UniProtKB-KW"/>
</dbReference>
<dbReference type="PANTHER" id="PTHR13799:SF13">
    <property type="entry name" value="NIF3-LIKE PROTEIN 1"/>
    <property type="match status" value="1"/>
</dbReference>
<dbReference type="EMBL" id="KV417528">
    <property type="protein sequence ID" value="KZP24146.1"/>
    <property type="molecule type" value="Genomic_DNA"/>
</dbReference>
<dbReference type="Pfam" id="PF01784">
    <property type="entry name" value="DUF34_NIF3"/>
    <property type="match status" value="1"/>
</dbReference>
<feature type="binding site" evidence="2">
    <location>
        <position position="236"/>
    </location>
    <ligand>
        <name>a divalent metal cation</name>
        <dbReference type="ChEBI" id="CHEBI:60240"/>
        <label>1</label>
    </ligand>
</feature>
<dbReference type="STRING" id="436010.A0A166MNC2"/>
<accession>A0A166MNC2</accession>
<dbReference type="InterPro" id="IPR002678">
    <property type="entry name" value="DUF34/NIF3"/>
</dbReference>
<reference evidence="3 4" key="1">
    <citation type="journal article" date="2016" name="Mol. Biol. Evol.">
        <title>Comparative Genomics of Early-Diverging Mushroom-Forming Fungi Provides Insights into the Origins of Lignocellulose Decay Capabilities.</title>
        <authorList>
            <person name="Nagy L.G."/>
            <person name="Riley R."/>
            <person name="Tritt A."/>
            <person name="Adam C."/>
            <person name="Daum C."/>
            <person name="Floudas D."/>
            <person name="Sun H."/>
            <person name="Yadav J.S."/>
            <person name="Pangilinan J."/>
            <person name="Larsson K.H."/>
            <person name="Matsuura K."/>
            <person name="Barry K."/>
            <person name="Labutti K."/>
            <person name="Kuo R."/>
            <person name="Ohm R.A."/>
            <person name="Bhattacharya S.S."/>
            <person name="Shirouzu T."/>
            <person name="Yoshinaga Y."/>
            <person name="Martin F.M."/>
            <person name="Grigoriev I.V."/>
            <person name="Hibbett D.S."/>
        </authorList>
    </citation>
    <scope>NUCLEOTIDE SEQUENCE [LARGE SCALE GENOMIC DNA]</scope>
    <source>
        <strain evidence="3 4">CBS 109695</strain>
    </source>
</reference>
<protein>
    <submittedName>
        <fullName evidence="3">NGG1p interacting factor 3</fullName>
    </submittedName>
</protein>
<evidence type="ECO:0000313" key="3">
    <source>
        <dbReference type="EMBL" id="KZP24146.1"/>
    </source>
</evidence>
<feature type="binding site" evidence="2">
    <location>
        <position position="68"/>
    </location>
    <ligand>
        <name>a divalent metal cation</name>
        <dbReference type="ChEBI" id="CHEBI:60240"/>
        <label>1</label>
    </ligand>
</feature>
<evidence type="ECO:0000256" key="1">
    <source>
        <dbReference type="ARBA" id="ARBA00006964"/>
    </source>
</evidence>
<keyword evidence="2" id="KW-0479">Metal-binding</keyword>
<evidence type="ECO:0000313" key="4">
    <source>
        <dbReference type="Proteomes" id="UP000076532"/>
    </source>
</evidence>
<dbReference type="FunFam" id="3.40.1390.30:FF:000001">
    <property type="entry name" value="GTP cyclohydrolase 1 type 2"/>
    <property type="match status" value="1"/>
</dbReference>
<dbReference type="Gene3D" id="3.40.1390.30">
    <property type="entry name" value="NIF3 (NGG1p interacting factor 3)-like"/>
    <property type="match status" value="1"/>
</dbReference>
<comment type="similarity">
    <text evidence="1">Belongs to the GTP cyclohydrolase I type 2/NIF3 family.</text>
</comment>
<proteinExistence type="inferred from homology"/>
<dbReference type="Proteomes" id="UP000076532">
    <property type="component" value="Unassembled WGS sequence"/>
</dbReference>
<evidence type="ECO:0000256" key="2">
    <source>
        <dbReference type="PIRSR" id="PIRSR602678-1"/>
    </source>
</evidence>
<dbReference type="GO" id="GO:0005739">
    <property type="term" value="C:mitochondrion"/>
    <property type="evidence" value="ECO:0007669"/>
    <property type="project" value="TreeGrafter"/>
</dbReference>